<sequence length="288" mass="31884">MMLERKASSSSLARVRRGCAARAGRTVSSSGHHHHQVDNKNYTVRVLRYPDGYERVLRYPKDKKKVVANRASSTMAEEHQSSWDIAGARTTGEEAEPKPSASNFEQVQAVHRAEEEEEATLVETPSSIPNTPTELLRKQRSEEFLLSRKLEWDYVKSSYEVLDACPWPEPRPVWVLGSLDPTGEAQTFTLRTRIAKGETESELEGLLGKRISVSHLTDGVVAFGGREAADAFAEENGPDLLVFETSSGELFQMASEARAVVVLMKGLGAMPSARMLATVLRNQPELDT</sequence>
<dbReference type="AlphaFoldDB" id="A0A7S2T8Q2"/>
<organism evidence="1">
    <name type="scientific">Chloropicon roscoffensis</name>
    <dbReference type="NCBI Taxonomy" id="1461544"/>
    <lineage>
        <taxon>Eukaryota</taxon>
        <taxon>Viridiplantae</taxon>
        <taxon>Chlorophyta</taxon>
        <taxon>Chloropicophyceae</taxon>
        <taxon>Chloropicales</taxon>
        <taxon>Chloropicaceae</taxon>
        <taxon>Chloropicon</taxon>
    </lineage>
</organism>
<dbReference type="PANTHER" id="PTHR37178:SF1">
    <property type="entry name" value="PLANT_PROTEIN"/>
    <property type="match status" value="1"/>
</dbReference>
<dbReference type="EMBL" id="HBHM01000334">
    <property type="protein sequence ID" value="CAD9720980.1"/>
    <property type="molecule type" value="Transcribed_RNA"/>
</dbReference>
<dbReference type="PANTHER" id="PTHR37178">
    <property type="entry name" value="PLANT/PROTEIN"/>
    <property type="match status" value="1"/>
</dbReference>
<reference evidence="1" key="1">
    <citation type="submission" date="2021-01" db="EMBL/GenBank/DDBJ databases">
        <authorList>
            <person name="Corre E."/>
            <person name="Pelletier E."/>
            <person name="Niang G."/>
            <person name="Scheremetjew M."/>
            <person name="Finn R."/>
            <person name="Kale V."/>
            <person name="Holt S."/>
            <person name="Cochrane G."/>
            <person name="Meng A."/>
            <person name="Brown T."/>
            <person name="Cohen L."/>
        </authorList>
    </citation>
    <scope>NUCLEOTIDE SEQUENCE</scope>
    <source>
        <strain evidence="1">RCC2335</strain>
    </source>
</reference>
<evidence type="ECO:0000313" key="1">
    <source>
        <dbReference type="EMBL" id="CAD9720980.1"/>
    </source>
</evidence>
<gene>
    <name evidence="1" type="ORF">CROS1312_LOCUS246</name>
</gene>
<accession>A0A7S2T8Q2</accession>
<proteinExistence type="predicted"/>
<protein>
    <submittedName>
        <fullName evidence="1">Uncharacterized protein</fullName>
    </submittedName>
</protein>
<name>A0A7S2T8Q2_9CHLO</name>